<dbReference type="RefSeq" id="WP_193194725.1">
    <property type="nucleotide sequence ID" value="NZ_JACZFR010000066.1"/>
</dbReference>
<name>A0ABW1YRX8_9GAMM</name>
<sequence>MFKVERAGENRLDITISGKLDSEEMKQALDALVTKSDGIEKGKMLFDIIEYKLPSIGAIGIELSRLPSMLGFIRKFSKAAVLTDEDWIGKTSEMEAALIPGLEIRAFSRSRKADAKAWLNSDPV</sequence>
<dbReference type="InterPro" id="IPR036513">
    <property type="entry name" value="STAS_dom_sf"/>
</dbReference>
<keyword evidence="2" id="KW-1185">Reference proteome</keyword>
<dbReference type="SUPFAM" id="SSF52091">
    <property type="entry name" value="SpoIIaa-like"/>
    <property type="match status" value="1"/>
</dbReference>
<dbReference type="EMBL" id="JBHSVR010000001">
    <property type="protein sequence ID" value="MFC6635464.1"/>
    <property type="molecule type" value="Genomic_DNA"/>
</dbReference>
<dbReference type="Proteomes" id="UP001596425">
    <property type="component" value="Unassembled WGS sequence"/>
</dbReference>
<reference evidence="2" key="1">
    <citation type="journal article" date="2019" name="Int. J. Syst. Evol. Microbiol.">
        <title>The Global Catalogue of Microorganisms (GCM) 10K type strain sequencing project: providing services to taxonomists for standard genome sequencing and annotation.</title>
        <authorList>
            <consortium name="The Broad Institute Genomics Platform"/>
            <consortium name="The Broad Institute Genome Sequencing Center for Infectious Disease"/>
            <person name="Wu L."/>
            <person name="Ma J."/>
        </authorList>
    </citation>
    <scope>NUCLEOTIDE SEQUENCE [LARGE SCALE GENOMIC DNA]</scope>
    <source>
        <strain evidence="2">CGMCC 1.13718</strain>
    </source>
</reference>
<evidence type="ECO:0000313" key="2">
    <source>
        <dbReference type="Proteomes" id="UP001596425"/>
    </source>
</evidence>
<evidence type="ECO:0000313" key="1">
    <source>
        <dbReference type="EMBL" id="MFC6635464.1"/>
    </source>
</evidence>
<protein>
    <submittedName>
        <fullName evidence="1">STAS/SEC14 domain-containing protein</fullName>
    </submittedName>
</protein>
<organism evidence="1 2">
    <name type="scientific">Microbulbifer taiwanensis</name>
    <dbReference type="NCBI Taxonomy" id="986746"/>
    <lineage>
        <taxon>Bacteria</taxon>
        <taxon>Pseudomonadati</taxon>
        <taxon>Pseudomonadota</taxon>
        <taxon>Gammaproteobacteria</taxon>
        <taxon>Cellvibrionales</taxon>
        <taxon>Microbulbiferaceae</taxon>
        <taxon>Microbulbifer</taxon>
    </lineage>
</organism>
<comment type="caution">
    <text evidence="1">The sequence shown here is derived from an EMBL/GenBank/DDBJ whole genome shotgun (WGS) entry which is preliminary data.</text>
</comment>
<dbReference type="Pfam" id="PF11964">
    <property type="entry name" value="SpoIIAA-like"/>
    <property type="match status" value="1"/>
</dbReference>
<dbReference type="InterPro" id="IPR038396">
    <property type="entry name" value="SpoIIAA-like_sf"/>
</dbReference>
<dbReference type="Gene3D" id="3.40.50.10600">
    <property type="entry name" value="SpoIIaa-like domains"/>
    <property type="match status" value="1"/>
</dbReference>
<gene>
    <name evidence="1" type="ORF">ACFQBM_19490</name>
</gene>
<dbReference type="InterPro" id="IPR021866">
    <property type="entry name" value="SpoIIAA-like"/>
</dbReference>
<accession>A0ABW1YRX8</accession>
<proteinExistence type="predicted"/>